<comment type="catalytic activity">
    <reaction evidence="7">
        <text>L-threonyl-[protein] + ATP = O-phospho-L-threonyl-[protein] + ADP + H(+)</text>
        <dbReference type="Rhea" id="RHEA:46608"/>
        <dbReference type="Rhea" id="RHEA-COMP:11060"/>
        <dbReference type="Rhea" id="RHEA-COMP:11605"/>
        <dbReference type="ChEBI" id="CHEBI:15378"/>
        <dbReference type="ChEBI" id="CHEBI:30013"/>
        <dbReference type="ChEBI" id="CHEBI:30616"/>
        <dbReference type="ChEBI" id="CHEBI:61977"/>
        <dbReference type="ChEBI" id="CHEBI:456216"/>
        <dbReference type="EC" id="2.7.11.1"/>
    </reaction>
</comment>
<dbReference type="PANTHER" id="PTHR24363">
    <property type="entry name" value="SERINE/THREONINE PROTEIN KINASE"/>
    <property type="match status" value="1"/>
</dbReference>
<dbReference type="InterPro" id="IPR000719">
    <property type="entry name" value="Prot_kinase_dom"/>
</dbReference>
<name>B1WPT4_CROS5</name>
<dbReference type="PROSITE" id="PS50011">
    <property type="entry name" value="PROTEIN_KINASE_DOM"/>
    <property type="match status" value="1"/>
</dbReference>
<dbReference type="InterPro" id="IPR011009">
    <property type="entry name" value="Kinase-like_dom_sf"/>
</dbReference>
<keyword evidence="6 9" id="KW-0067">ATP-binding</keyword>
<proteinExistence type="predicted"/>
<evidence type="ECO:0000256" key="8">
    <source>
        <dbReference type="ARBA" id="ARBA00048679"/>
    </source>
</evidence>
<dbReference type="eggNOG" id="COG1262">
    <property type="taxonomic scope" value="Bacteria"/>
</dbReference>
<keyword evidence="3" id="KW-0808">Transferase</keyword>
<dbReference type="Pfam" id="PF00069">
    <property type="entry name" value="Pkinase"/>
    <property type="match status" value="1"/>
</dbReference>
<dbReference type="InterPro" id="IPR016187">
    <property type="entry name" value="CTDL_fold"/>
</dbReference>
<dbReference type="EMBL" id="CP000806">
    <property type="protein sequence ID" value="ACB53249.1"/>
    <property type="molecule type" value="Genomic_DNA"/>
</dbReference>
<dbReference type="SMART" id="SM00220">
    <property type="entry name" value="S_TKc"/>
    <property type="match status" value="1"/>
</dbReference>
<dbReference type="InterPro" id="IPR017441">
    <property type="entry name" value="Protein_kinase_ATP_BS"/>
</dbReference>
<protein>
    <recommendedName>
        <fullName evidence="1">non-specific serine/threonine protein kinase</fullName>
        <ecNumber evidence="1">2.7.11.1</ecNumber>
    </recommendedName>
</protein>
<evidence type="ECO:0000256" key="9">
    <source>
        <dbReference type="PROSITE-ProRule" id="PRU10141"/>
    </source>
</evidence>
<evidence type="ECO:0000256" key="6">
    <source>
        <dbReference type="ARBA" id="ARBA00022840"/>
    </source>
</evidence>
<evidence type="ECO:0000256" key="1">
    <source>
        <dbReference type="ARBA" id="ARBA00012513"/>
    </source>
</evidence>
<dbReference type="NCBIfam" id="NF045510">
    <property type="entry name" value="4Cys_prefix_kin"/>
    <property type="match status" value="1"/>
</dbReference>
<dbReference type="InterPro" id="IPR042095">
    <property type="entry name" value="SUMF_sf"/>
</dbReference>
<feature type="binding site" evidence="9">
    <location>
        <position position="75"/>
    </location>
    <ligand>
        <name>ATP</name>
        <dbReference type="ChEBI" id="CHEBI:30616"/>
    </ligand>
</feature>
<feature type="domain" description="Protein kinase" evidence="10">
    <location>
        <begin position="44"/>
        <end position="327"/>
    </location>
</feature>
<dbReference type="KEGG" id="cyt:cce_3901"/>
<keyword evidence="2 11" id="KW-0723">Serine/threonine-protein kinase</keyword>
<dbReference type="InterPro" id="IPR005532">
    <property type="entry name" value="SUMF_dom"/>
</dbReference>
<dbReference type="Gene3D" id="1.10.510.10">
    <property type="entry name" value="Transferase(Phosphotransferase) domain 1"/>
    <property type="match status" value="1"/>
</dbReference>
<dbReference type="SUPFAM" id="SSF56436">
    <property type="entry name" value="C-type lectin-like"/>
    <property type="match status" value="1"/>
</dbReference>
<dbReference type="EC" id="2.7.11.1" evidence="1"/>
<evidence type="ECO:0000313" key="11">
    <source>
        <dbReference type="EMBL" id="ACB53249.1"/>
    </source>
</evidence>
<dbReference type="SUPFAM" id="SSF56112">
    <property type="entry name" value="Protein kinase-like (PK-like)"/>
    <property type="match status" value="1"/>
</dbReference>
<comment type="catalytic activity">
    <reaction evidence="8">
        <text>L-seryl-[protein] + ATP = O-phospho-L-seryl-[protein] + ADP + H(+)</text>
        <dbReference type="Rhea" id="RHEA:17989"/>
        <dbReference type="Rhea" id="RHEA-COMP:9863"/>
        <dbReference type="Rhea" id="RHEA-COMP:11604"/>
        <dbReference type="ChEBI" id="CHEBI:15378"/>
        <dbReference type="ChEBI" id="CHEBI:29999"/>
        <dbReference type="ChEBI" id="CHEBI:30616"/>
        <dbReference type="ChEBI" id="CHEBI:83421"/>
        <dbReference type="ChEBI" id="CHEBI:456216"/>
        <dbReference type="EC" id="2.7.11.1"/>
    </reaction>
</comment>
<evidence type="ECO:0000256" key="2">
    <source>
        <dbReference type="ARBA" id="ARBA00022527"/>
    </source>
</evidence>
<evidence type="ECO:0000256" key="5">
    <source>
        <dbReference type="ARBA" id="ARBA00022777"/>
    </source>
</evidence>
<dbReference type="PANTHER" id="PTHR24363:SF0">
    <property type="entry name" value="SERINE_THREONINE KINASE LIKE DOMAIN CONTAINING 1"/>
    <property type="match status" value="1"/>
</dbReference>
<evidence type="ECO:0000256" key="4">
    <source>
        <dbReference type="ARBA" id="ARBA00022741"/>
    </source>
</evidence>
<organism evidence="11 12">
    <name type="scientific">Crocosphaera subtropica (strain ATCC 51142 / BH68)</name>
    <name type="common">Cyanothece sp. (strain ATCC 51142)</name>
    <dbReference type="NCBI Taxonomy" id="43989"/>
    <lineage>
        <taxon>Bacteria</taxon>
        <taxon>Bacillati</taxon>
        <taxon>Cyanobacteriota</taxon>
        <taxon>Cyanophyceae</taxon>
        <taxon>Oscillatoriophycideae</taxon>
        <taxon>Chroococcales</taxon>
        <taxon>Aphanothecaceae</taxon>
        <taxon>Crocosphaera</taxon>
        <taxon>Crocosphaera subtropica</taxon>
    </lineage>
</organism>
<dbReference type="GO" id="GO:0004674">
    <property type="term" value="F:protein serine/threonine kinase activity"/>
    <property type="evidence" value="ECO:0007669"/>
    <property type="project" value="UniProtKB-KW"/>
</dbReference>
<dbReference type="GO" id="GO:0005524">
    <property type="term" value="F:ATP binding"/>
    <property type="evidence" value="ECO:0007669"/>
    <property type="project" value="UniProtKB-UniRule"/>
</dbReference>
<dbReference type="Gene3D" id="3.90.1580.10">
    <property type="entry name" value="paralog of FGE (formylglycine-generating enzyme)"/>
    <property type="match status" value="1"/>
</dbReference>
<evidence type="ECO:0000259" key="10">
    <source>
        <dbReference type="PROSITE" id="PS50011"/>
    </source>
</evidence>
<evidence type="ECO:0000313" key="12">
    <source>
        <dbReference type="Proteomes" id="UP000001203"/>
    </source>
</evidence>
<keyword evidence="5 11" id="KW-0418">Kinase</keyword>
<dbReference type="CDD" id="cd14014">
    <property type="entry name" value="STKc_PknB_like"/>
    <property type="match status" value="1"/>
</dbReference>
<reference evidence="11 12" key="1">
    <citation type="journal article" date="2008" name="Proc. Natl. Acad. Sci. U.S.A.">
        <title>The genome of Cyanothece 51142, a unicellular diazotrophic cyanobacterium important in the marine nitrogen cycle.</title>
        <authorList>
            <person name="Welsh E.A."/>
            <person name="Liberton M."/>
            <person name="Stoeckel J."/>
            <person name="Loh T."/>
            <person name="Elvitigala T."/>
            <person name="Wang C."/>
            <person name="Wollam A."/>
            <person name="Fulton R.S."/>
            <person name="Clifton S.W."/>
            <person name="Jacobs J.M."/>
            <person name="Aurora R."/>
            <person name="Ghosh B.K."/>
            <person name="Sherman L.A."/>
            <person name="Smith R.D."/>
            <person name="Wilson R.K."/>
            <person name="Pakrasi H.B."/>
        </authorList>
    </citation>
    <scope>NUCLEOTIDE SEQUENCE [LARGE SCALE GENOMIC DNA]</scope>
    <source>
        <strain evidence="12">ATCC 51142 / BH68</strain>
    </source>
</reference>
<dbReference type="AlphaFoldDB" id="B1WPT4"/>
<keyword evidence="4 9" id="KW-0547">Nucleotide-binding</keyword>
<evidence type="ECO:0000256" key="7">
    <source>
        <dbReference type="ARBA" id="ARBA00047899"/>
    </source>
</evidence>
<keyword evidence="12" id="KW-1185">Reference proteome</keyword>
<accession>B1WPT4</accession>
<dbReference type="Proteomes" id="UP000001203">
    <property type="component" value="Chromosome circular"/>
</dbReference>
<dbReference type="HOGENOM" id="CLU_012431_6_1_3"/>
<dbReference type="Pfam" id="PF03781">
    <property type="entry name" value="FGE-sulfatase"/>
    <property type="match status" value="1"/>
</dbReference>
<evidence type="ECO:0000256" key="3">
    <source>
        <dbReference type="ARBA" id="ARBA00022679"/>
    </source>
</evidence>
<dbReference type="eggNOG" id="COG0515">
    <property type="taxonomic scope" value="Bacteria"/>
</dbReference>
<sequence length="697" mass="80757">MLIMLYCLNPSCYNPENPDNNKNCHGCGENLSQTSQEYLFQVHYKIIKQLGEGAFGRTYLAYDLHLMDEKRVIKKLITPMQGANLQKAKELFKREAKRLYELNHPQIPKLYAYFEHNNDFYLVQEFIERQTLFNEVWQQGRFNEEKIKQLLKELLPVLDYLHQRKILHRDIKPENIMRRILPNNYKQGNTAELVLIDFGASKQVSTTMKSMAGTQIYTMGYAAIEQMQGRAKPASDIYSLGVTAVRLLTQCFPDDEDEYGNTIDKLLDENHSDWRWKEYAQEQGILINPKLAAILDKMLAQNISDRYQTAAAVLNDLQKLDETQPSVSPIVTPQPTIKKPIAKTFVPPSLQIQTPQKKPDSLENYLQTVSFETVKVNARGEIINRETRQAECFTEMLPGGVKLEMMKIPGGTFMMGTDEAEIKRLCKQFNWEVFKREIPQHLVILQPFFMSKYPITQEQWQAIASQTHLKVNDDLNPDPANFKGNKNPVERVSWYDCVEFCQRLSKLTGQNNNLPRVYQLPSEAQWEYACRSPLTPQKNEKQRKSWLPLFQGGREGDHDPPFYFGETITTELANYNGNYTYAEEKKGQYRCKTTPVGSFHPNGFGLHDMHGNVWEWCLDDWHDNYQGAPNDGSAWMEFETSYLAKNKQNKLKSLLRGGSWLSSPGNCRSAYRVYLDRRDYLNLNNGFRVVCVFGRNL</sequence>
<dbReference type="PROSITE" id="PS00107">
    <property type="entry name" value="PROTEIN_KINASE_ATP"/>
    <property type="match status" value="1"/>
</dbReference>
<gene>
    <name evidence="11" type="ordered locus">cce_3901</name>
</gene>
<dbReference type="STRING" id="43989.cce_3901"/>